<dbReference type="Gene3D" id="3.40.1350.10">
    <property type="match status" value="1"/>
</dbReference>
<dbReference type="InterPro" id="IPR043714">
    <property type="entry name" value="DUF5655"/>
</dbReference>
<dbReference type="Proteomes" id="UP001284537">
    <property type="component" value="Unassembled WGS sequence"/>
</dbReference>
<feature type="domain" description="DUF5655" evidence="1">
    <location>
        <begin position="187"/>
        <end position="293"/>
    </location>
</feature>
<accession>A0ABU4UGS8</accession>
<dbReference type="EMBL" id="JAXARY010000010">
    <property type="protein sequence ID" value="MDX8128035.1"/>
    <property type="molecule type" value="Genomic_DNA"/>
</dbReference>
<reference evidence="2 3" key="1">
    <citation type="submission" date="2023-11" db="EMBL/GenBank/DDBJ databases">
        <authorList>
            <person name="Ouyang M.-Y."/>
        </authorList>
    </citation>
    <scope>NUCLEOTIDE SEQUENCE [LARGE SCALE GENOMIC DNA]</scope>
    <source>
        <strain evidence="2 3">OY6</strain>
    </source>
</reference>
<name>A0ABU4UGS8_9GAMM</name>
<dbReference type="Pfam" id="PF18899">
    <property type="entry name" value="DUF5655"/>
    <property type="match status" value="1"/>
</dbReference>
<sequence>MPVFTTQSGKLKKLSSQPFSKEKELQTLVEQNLDELLGMHFLATEYTTTFGGRIDTLAVDYTGAPVIIEYKRNKNDNVINQGLSYLRWLQAQKVEFFEMLVIKKLGAEVAQKIEIDWKNPRVVCVAEAYSKFDIDTVEVIPMRIELFKYRNYEGGIFSLEPLGVSEQKSKTSSDVPVEKTTIDTTIEELTKKASPSTKEHFEDLRARIFELDENITEKATTLYVAYRVTKNFAEIHIGKNQLKVHLRPIEYNDPDSKVEKVSDSYNWTMDRRIYVKSANDLAYALKIIEESYQDVL</sequence>
<keyword evidence="3" id="KW-1185">Reference proteome</keyword>
<evidence type="ECO:0000259" key="1">
    <source>
        <dbReference type="Pfam" id="PF18899"/>
    </source>
</evidence>
<comment type="caution">
    <text evidence="2">The sequence shown here is derived from an EMBL/GenBank/DDBJ whole genome shotgun (WGS) entry which is preliminary data.</text>
</comment>
<proteinExistence type="predicted"/>
<dbReference type="RefSeq" id="WP_319961727.1">
    <property type="nucleotide sequence ID" value="NZ_JAXARY010000010.1"/>
</dbReference>
<evidence type="ECO:0000313" key="2">
    <source>
        <dbReference type="EMBL" id="MDX8128035.1"/>
    </source>
</evidence>
<dbReference type="InterPro" id="IPR011856">
    <property type="entry name" value="tRNA_endonuc-like_dom_sf"/>
</dbReference>
<protein>
    <submittedName>
        <fullName evidence="2">DUF5655 domain-containing protein</fullName>
    </submittedName>
</protein>
<evidence type="ECO:0000313" key="3">
    <source>
        <dbReference type="Proteomes" id="UP001284537"/>
    </source>
</evidence>
<organism evidence="2 3">
    <name type="scientific">Methylomonas defluvii</name>
    <dbReference type="NCBI Taxonomy" id="3045149"/>
    <lineage>
        <taxon>Bacteria</taxon>
        <taxon>Pseudomonadati</taxon>
        <taxon>Pseudomonadota</taxon>
        <taxon>Gammaproteobacteria</taxon>
        <taxon>Methylococcales</taxon>
        <taxon>Methylococcaceae</taxon>
        <taxon>Methylomonas</taxon>
    </lineage>
</organism>
<gene>
    <name evidence="2" type="ORF">QLH52_12140</name>
</gene>